<dbReference type="GO" id="GO:0016240">
    <property type="term" value="P:autophagosome membrane docking"/>
    <property type="evidence" value="ECO:0007669"/>
    <property type="project" value="TreeGrafter"/>
</dbReference>
<feature type="region of interest" description="Disordered" evidence="2">
    <location>
        <begin position="367"/>
        <end position="392"/>
    </location>
</feature>
<dbReference type="AlphaFoldDB" id="A0A8A2HDX9"/>
<keyword evidence="1" id="KW-0175">Coiled coil</keyword>
<reference evidence="3" key="1">
    <citation type="submission" date="2020-03" db="EMBL/GenBank/DDBJ databases">
        <authorList>
            <person name="Guo W."/>
            <person name="Shan L."/>
            <person name="Xi K."/>
        </authorList>
    </citation>
    <scope>NUCLEOTIDE SEQUENCE</scope>
</reference>
<dbReference type="GO" id="GO:0000045">
    <property type="term" value="P:autophagosome assembly"/>
    <property type="evidence" value="ECO:0007669"/>
    <property type="project" value="TreeGrafter"/>
</dbReference>
<dbReference type="GO" id="GO:0005776">
    <property type="term" value="C:autophagosome"/>
    <property type="evidence" value="ECO:0007669"/>
    <property type="project" value="TreeGrafter"/>
</dbReference>
<dbReference type="PANTHER" id="PTHR13664">
    <property type="entry name" value="BECLIN 1-ASSOCIATED AUTOPHAGY-RELATED KEY REGULATOR"/>
    <property type="match status" value="1"/>
</dbReference>
<dbReference type="GO" id="GO:0035032">
    <property type="term" value="C:phosphatidylinositol 3-kinase complex, class III"/>
    <property type="evidence" value="ECO:0007669"/>
    <property type="project" value="TreeGrafter"/>
</dbReference>
<sequence length="418" mass="46904">MSSSFDHVIYRRFADKQVNLLRLKDDKCQVEKQCEELLWKRLKANELQCEIDACKERIRLLELLNTETALNIVKGRKDVAALIETNKQRADRLPRYEDRVSRLQKFVANLSEDVEERRQSLQKIQDELKHVIRSSIQQLVQYIFPIAQVPPAQSEEDNETQDTVSALAEATRTAYVKGKWVFTDSSGELHHCIVAPSLPGSGDYSAYNAWVAANRDGVPSGNSDVDHNAAYNISAALTYTTQLINVLAFYLDVWLPAKLSYSDFCSHEMSDHQFARRVARLNTNILHLCFSQNVNPELLRPSHTLQNVLHLLNTQVSDLGRQGPFEVDCNLTKSLEEQLARELGQNDSSDSEDESDNLPMEWEAVPHVSCPESSPGPMSLGSQQTLTSTQQATSMAGGLVTSAAASIASIWRGWTGNR</sequence>
<evidence type="ECO:0000313" key="3">
    <source>
        <dbReference type="EMBL" id="QSV39528.1"/>
    </source>
</evidence>
<evidence type="ECO:0000256" key="2">
    <source>
        <dbReference type="SAM" id="MobiDB-lite"/>
    </source>
</evidence>
<dbReference type="GO" id="GO:0035014">
    <property type="term" value="F:phosphatidylinositol 3-kinase regulator activity"/>
    <property type="evidence" value="ECO:0007669"/>
    <property type="project" value="TreeGrafter"/>
</dbReference>
<dbReference type="GO" id="GO:0097629">
    <property type="term" value="C:extrinsic component of omegasome membrane"/>
    <property type="evidence" value="ECO:0007669"/>
    <property type="project" value="TreeGrafter"/>
</dbReference>
<dbReference type="GO" id="GO:0097632">
    <property type="term" value="C:extrinsic component of phagophore assembly site membrane"/>
    <property type="evidence" value="ECO:0007669"/>
    <property type="project" value="TreeGrafter"/>
</dbReference>
<proteinExistence type="evidence at transcript level"/>
<accession>A0A8A2HDX9</accession>
<protein>
    <submittedName>
        <fullName evidence="3">Autophagy associated protein</fullName>
    </submittedName>
</protein>
<dbReference type="GO" id="GO:0000423">
    <property type="term" value="P:mitophagy"/>
    <property type="evidence" value="ECO:0007669"/>
    <property type="project" value="TreeGrafter"/>
</dbReference>
<dbReference type="GO" id="GO:0043495">
    <property type="term" value="F:protein-membrane adaptor activity"/>
    <property type="evidence" value="ECO:0007669"/>
    <property type="project" value="TreeGrafter"/>
</dbReference>
<dbReference type="PANTHER" id="PTHR13664:SF0">
    <property type="entry name" value="BECLIN 1-ASSOCIATED AUTOPHAGY-RELATED KEY REGULATOR"/>
    <property type="match status" value="1"/>
</dbReference>
<organism evidence="3">
    <name type="scientific">Locusta migratoria</name>
    <name type="common">Migratory locust</name>
    <dbReference type="NCBI Taxonomy" id="7004"/>
    <lineage>
        <taxon>Eukaryota</taxon>
        <taxon>Metazoa</taxon>
        <taxon>Ecdysozoa</taxon>
        <taxon>Arthropoda</taxon>
        <taxon>Hexapoda</taxon>
        <taxon>Insecta</taxon>
        <taxon>Pterygota</taxon>
        <taxon>Neoptera</taxon>
        <taxon>Polyneoptera</taxon>
        <taxon>Orthoptera</taxon>
        <taxon>Caelifera</taxon>
        <taxon>Acrididea</taxon>
        <taxon>Acridomorpha</taxon>
        <taxon>Acridoidea</taxon>
        <taxon>Acrididae</taxon>
        <taxon>Oedipodinae</taxon>
        <taxon>Locusta</taxon>
    </lineage>
</organism>
<dbReference type="GO" id="GO:0009267">
    <property type="term" value="P:cellular response to starvation"/>
    <property type="evidence" value="ECO:0007669"/>
    <property type="project" value="TreeGrafter"/>
</dbReference>
<name>A0A8A2HDX9_LOCMI</name>
<feature type="compositionally biased region" description="Low complexity" evidence="2">
    <location>
        <begin position="378"/>
        <end position="392"/>
    </location>
</feature>
<evidence type="ECO:0000256" key="1">
    <source>
        <dbReference type="ARBA" id="ARBA00023054"/>
    </source>
</evidence>
<gene>
    <name evidence="3" type="primary">Atg14</name>
</gene>
<dbReference type="InterPro" id="IPR018791">
    <property type="entry name" value="UV_resistance/autophagy_Atg14"/>
</dbReference>
<dbReference type="EMBL" id="MT270467">
    <property type="protein sequence ID" value="QSV39528.1"/>
    <property type="molecule type" value="mRNA"/>
</dbReference>
<dbReference type="Pfam" id="PF10186">
    <property type="entry name" value="ATG14"/>
    <property type="match status" value="1"/>
</dbReference>